<dbReference type="Proteomes" id="UP001189429">
    <property type="component" value="Unassembled WGS sequence"/>
</dbReference>
<evidence type="ECO:0000313" key="3">
    <source>
        <dbReference type="Proteomes" id="UP001189429"/>
    </source>
</evidence>
<sequence length="1278" mass="140122">MADLAKTLTEGSHMDDASTVAPLDDDVAEDYEIDDHFISNMNFFQVRTCNVCRHSSTELNPLTAGPYRRSLTHPTWPWLHGTPSAPRGFACRLCHFTRELGGFQEEHGTMTNVVTNAKNTKEYPTLLDEFMGAQDELVKQVNAGKISQKLRGAKKADAKANLGNARKKVISLIQTEGVRSKLKFKAWPLDEWKKSNAGRDPHDEGHLVKKIPYPGKGVIWCVLLRKGEDNAADVEIESSMLAEAREEVDDGNNRLRQGQEMAKFKAMQSALIGDAAGDQGKAKAYKPSPSERSPAQEWGEGGAITVDESQPMDGDDEEEDDEEPEDAVMNALQDSLLGDFLKEGDVAAGRPSKPPGGQGRGSSSKGAAAKSKAKSKAKQKAQPMMDSTPDSCKRPPTDTGPSSASGDKRQRGALRAPQVVMSVDEILTGEGFDEIEAKVKNTFELLRSDEFGHIFMNAEQTKAMVAKSVELGKTLTTAAKEINDIDGKLNKRSTTPRECLEKLRRRRTTIRKVIGVLSDMGKRDKDVTRLKASIEETQDEVVWGDGLTAILVKENLCELARFAKVEQMRAEYVKLSEGVQFWGRYETAAINSFAADVVEESMQRVASTFGRAQRGAASAPEPPVSSFFKMCSVMEAIQNIPNLLESKASEDAGTLHKSFRIFHDNAAPEDVANTVVALATLDTLKTSDSYIGMIKTFLISRQWSIARSAIQSKIDTYMEKEKKVAPYQTLWKAFDDAIRDPVCEAKFSALKEGIESVMKLANDADACDTTVANFMKAIKRISEVVQTQAPKMLETLAEGLGEALSVPKADREEGEVPERLGKACSTISGLSHGLNMIQFRASVKIETMSPAMAKIKDVTVHVDDFDKALSSIQRTSLVGDKIQKIWKAYSDSAGLDMDDKILSGLIDDFAKLRELDEHVGTNSSLQTRVKSFTDDYSLKERVRPRLDIAYKGLQDGEGEEDRLKLAYQAVAEPAAVADILSDWEKMHFSLSRLFIWGANLNLSDNLEVLVKLMSAMKTLLENWSTFASAKDKIAGSAEDGTPKPLPPEFAKIVKAMRDLKENPKLLEKVAVMCMELQTGTDFAKNITMHMYEVTEVMDNVRKQVSAKTADAKKKLDTATGAFTIESDAKAAEQLKRAAEAAMSQIRHCEEVLTSAGIPVADDPNVKSCHDQKEIAHGMSVAWGLYSLMKAPNTRGPVKGVKSRKTMEQIFNTQVRPHISADGQCRIKWIDKKMLEDVKGVLAIKEPATDGTTTGESGGGKRGRKDGAAAPAAKKAKAA</sequence>
<evidence type="ECO:0000256" key="1">
    <source>
        <dbReference type="SAM" id="MobiDB-lite"/>
    </source>
</evidence>
<proteinExistence type="predicted"/>
<accession>A0ABN9UWS8</accession>
<keyword evidence="3" id="KW-1185">Reference proteome</keyword>
<evidence type="ECO:0000313" key="2">
    <source>
        <dbReference type="EMBL" id="CAK0864388.1"/>
    </source>
</evidence>
<feature type="region of interest" description="Disordered" evidence="1">
    <location>
        <begin position="275"/>
        <end position="326"/>
    </location>
</feature>
<name>A0ABN9UWS8_9DINO</name>
<feature type="region of interest" description="Disordered" evidence="1">
    <location>
        <begin position="345"/>
        <end position="417"/>
    </location>
</feature>
<reference evidence="2" key="1">
    <citation type="submission" date="2023-10" db="EMBL/GenBank/DDBJ databases">
        <authorList>
            <person name="Chen Y."/>
            <person name="Shah S."/>
            <person name="Dougan E. K."/>
            <person name="Thang M."/>
            <person name="Chan C."/>
        </authorList>
    </citation>
    <scope>NUCLEOTIDE SEQUENCE [LARGE SCALE GENOMIC DNA]</scope>
</reference>
<feature type="compositionally biased region" description="Low complexity" evidence="1">
    <location>
        <begin position="361"/>
        <end position="370"/>
    </location>
</feature>
<gene>
    <name evidence="2" type="ORF">PCOR1329_LOCUS52296</name>
</gene>
<protein>
    <recommendedName>
        <fullName evidence="4">Exocyst complex component Sec6</fullName>
    </recommendedName>
</protein>
<organism evidence="2 3">
    <name type="scientific">Prorocentrum cordatum</name>
    <dbReference type="NCBI Taxonomy" id="2364126"/>
    <lineage>
        <taxon>Eukaryota</taxon>
        <taxon>Sar</taxon>
        <taxon>Alveolata</taxon>
        <taxon>Dinophyceae</taxon>
        <taxon>Prorocentrales</taxon>
        <taxon>Prorocentraceae</taxon>
        <taxon>Prorocentrum</taxon>
    </lineage>
</organism>
<feature type="compositionally biased region" description="Acidic residues" evidence="1">
    <location>
        <begin position="313"/>
        <end position="326"/>
    </location>
</feature>
<feature type="region of interest" description="Disordered" evidence="1">
    <location>
        <begin position="1244"/>
        <end position="1278"/>
    </location>
</feature>
<comment type="caution">
    <text evidence="2">The sequence shown here is derived from an EMBL/GenBank/DDBJ whole genome shotgun (WGS) entry which is preliminary data.</text>
</comment>
<dbReference type="EMBL" id="CAUYUJ010016360">
    <property type="protein sequence ID" value="CAK0864388.1"/>
    <property type="molecule type" value="Genomic_DNA"/>
</dbReference>
<evidence type="ECO:0008006" key="4">
    <source>
        <dbReference type="Google" id="ProtNLM"/>
    </source>
</evidence>